<evidence type="ECO:0000313" key="9">
    <source>
        <dbReference type="Proteomes" id="UP000317332"/>
    </source>
</evidence>
<dbReference type="OrthoDB" id="1160671at2"/>
<accession>A0A506PF65</accession>
<evidence type="ECO:0000259" key="6">
    <source>
        <dbReference type="Pfam" id="PF04542"/>
    </source>
</evidence>
<dbReference type="Gene3D" id="1.10.1740.10">
    <property type="match status" value="1"/>
</dbReference>
<sequence length="182" mass="21180">MTTNQSNINQLITACKRGERTAQIKVYESYSKAMYNTSLRIVKNTFDAEDIMQESFITAFSKLNDLKDNQTFGAWLKRIVINNSLTFLRQQQIEVELEQVLYKIEDESSVENLEDYSEVKFQQLSQAMDTLKDNYQLALNLHYIEGYNYDEMCDILNISYANCRTLVSRAKSSLKKKLAVHI</sequence>
<evidence type="ECO:0000256" key="5">
    <source>
        <dbReference type="ARBA" id="ARBA00023163"/>
    </source>
</evidence>
<dbReference type="NCBIfam" id="TIGR02937">
    <property type="entry name" value="sigma70-ECF"/>
    <property type="match status" value="1"/>
</dbReference>
<reference evidence="8 9" key="1">
    <citation type="submission" date="2019-06" db="EMBL/GenBank/DDBJ databases">
        <title>Flavobacteriaceae Paucihalobacterium erythroidium CWB-1, complete genome.</title>
        <authorList>
            <person name="Wu S."/>
        </authorList>
    </citation>
    <scope>NUCLEOTIDE SEQUENCE [LARGE SCALE GENOMIC DNA]</scope>
    <source>
        <strain evidence="8 9">CWB-1</strain>
    </source>
</reference>
<keyword evidence="3" id="KW-0731">Sigma factor</keyword>
<dbReference type="AlphaFoldDB" id="A0A506PF65"/>
<dbReference type="InterPro" id="IPR013325">
    <property type="entry name" value="RNA_pol_sigma_r2"/>
</dbReference>
<evidence type="ECO:0000256" key="4">
    <source>
        <dbReference type="ARBA" id="ARBA00023125"/>
    </source>
</evidence>
<comment type="caution">
    <text evidence="8">The sequence shown here is derived from an EMBL/GenBank/DDBJ whole genome shotgun (WGS) entry which is preliminary data.</text>
</comment>
<evidence type="ECO:0000259" key="7">
    <source>
        <dbReference type="Pfam" id="PF08281"/>
    </source>
</evidence>
<keyword evidence="4" id="KW-0238">DNA-binding</keyword>
<keyword evidence="9" id="KW-1185">Reference proteome</keyword>
<dbReference type="Proteomes" id="UP000317332">
    <property type="component" value="Unassembled WGS sequence"/>
</dbReference>
<evidence type="ECO:0000256" key="1">
    <source>
        <dbReference type="ARBA" id="ARBA00010641"/>
    </source>
</evidence>
<dbReference type="Pfam" id="PF04542">
    <property type="entry name" value="Sigma70_r2"/>
    <property type="match status" value="1"/>
</dbReference>
<dbReference type="InterPro" id="IPR013249">
    <property type="entry name" value="RNA_pol_sigma70_r4_t2"/>
</dbReference>
<dbReference type="InterPro" id="IPR013324">
    <property type="entry name" value="RNA_pol_sigma_r3/r4-like"/>
</dbReference>
<comment type="similarity">
    <text evidence="1">Belongs to the sigma-70 factor family. ECF subfamily.</text>
</comment>
<dbReference type="GO" id="GO:0016987">
    <property type="term" value="F:sigma factor activity"/>
    <property type="evidence" value="ECO:0007669"/>
    <property type="project" value="UniProtKB-KW"/>
</dbReference>
<dbReference type="CDD" id="cd06171">
    <property type="entry name" value="Sigma70_r4"/>
    <property type="match status" value="1"/>
</dbReference>
<keyword evidence="5" id="KW-0804">Transcription</keyword>
<feature type="domain" description="RNA polymerase sigma factor 70 region 4 type 2" evidence="7">
    <location>
        <begin position="122"/>
        <end position="173"/>
    </location>
</feature>
<dbReference type="GO" id="GO:0003677">
    <property type="term" value="F:DNA binding"/>
    <property type="evidence" value="ECO:0007669"/>
    <property type="project" value="UniProtKB-KW"/>
</dbReference>
<evidence type="ECO:0000313" key="8">
    <source>
        <dbReference type="EMBL" id="TPV32513.1"/>
    </source>
</evidence>
<proteinExistence type="inferred from homology"/>
<dbReference type="PANTHER" id="PTHR43133:SF8">
    <property type="entry name" value="RNA POLYMERASE SIGMA FACTOR HI_1459-RELATED"/>
    <property type="match status" value="1"/>
</dbReference>
<name>A0A506PF65_9FLAO</name>
<dbReference type="InterPro" id="IPR039425">
    <property type="entry name" value="RNA_pol_sigma-70-like"/>
</dbReference>
<dbReference type="InterPro" id="IPR036388">
    <property type="entry name" value="WH-like_DNA-bd_sf"/>
</dbReference>
<feature type="domain" description="RNA polymerase sigma-70 region 2" evidence="6">
    <location>
        <begin position="27"/>
        <end position="92"/>
    </location>
</feature>
<dbReference type="RefSeq" id="WP_140991008.1">
    <property type="nucleotide sequence ID" value="NZ_VHIQ01000006.1"/>
</dbReference>
<dbReference type="EMBL" id="VHIQ01000006">
    <property type="protein sequence ID" value="TPV32513.1"/>
    <property type="molecule type" value="Genomic_DNA"/>
</dbReference>
<protein>
    <submittedName>
        <fullName evidence="8">RNA polymerase sigma factor</fullName>
    </submittedName>
</protein>
<dbReference type="Gene3D" id="1.10.10.10">
    <property type="entry name" value="Winged helix-like DNA-binding domain superfamily/Winged helix DNA-binding domain"/>
    <property type="match status" value="1"/>
</dbReference>
<dbReference type="SUPFAM" id="SSF88659">
    <property type="entry name" value="Sigma3 and sigma4 domains of RNA polymerase sigma factors"/>
    <property type="match status" value="1"/>
</dbReference>
<organism evidence="8 9">
    <name type="scientific">Paucihalobacter ruber</name>
    <dbReference type="NCBI Taxonomy" id="2567861"/>
    <lineage>
        <taxon>Bacteria</taxon>
        <taxon>Pseudomonadati</taxon>
        <taxon>Bacteroidota</taxon>
        <taxon>Flavobacteriia</taxon>
        <taxon>Flavobacteriales</taxon>
        <taxon>Flavobacteriaceae</taxon>
        <taxon>Paucihalobacter</taxon>
    </lineage>
</organism>
<dbReference type="PANTHER" id="PTHR43133">
    <property type="entry name" value="RNA POLYMERASE ECF-TYPE SIGMA FACTO"/>
    <property type="match status" value="1"/>
</dbReference>
<gene>
    <name evidence="8" type="ORF">FJ651_13215</name>
</gene>
<dbReference type="InterPro" id="IPR007627">
    <property type="entry name" value="RNA_pol_sigma70_r2"/>
</dbReference>
<evidence type="ECO:0000256" key="2">
    <source>
        <dbReference type="ARBA" id="ARBA00023015"/>
    </source>
</evidence>
<dbReference type="Pfam" id="PF08281">
    <property type="entry name" value="Sigma70_r4_2"/>
    <property type="match status" value="1"/>
</dbReference>
<keyword evidence="2" id="KW-0805">Transcription regulation</keyword>
<evidence type="ECO:0000256" key="3">
    <source>
        <dbReference type="ARBA" id="ARBA00023082"/>
    </source>
</evidence>
<dbReference type="InterPro" id="IPR014284">
    <property type="entry name" value="RNA_pol_sigma-70_dom"/>
</dbReference>
<dbReference type="GO" id="GO:0006352">
    <property type="term" value="P:DNA-templated transcription initiation"/>
    <property type="evidence" value="ECO:0007669"/>
    <property type="project" value="InterPro"/>
</dbReference>
<dbReference type="SUPFAM" id="SSF88946">
    <property type="entry name" value="Sigma2 domain of RNA polymerase sigma factors"/>
    <property type="match status" value="1"/>
</dbReference>